<dbReference type="InterPro" id="IPR036890">
    <property type="entry name" value="HATPase_C_sf"/>
</dbReference>
<keyword evidence="5" id="KW-1133">Transmembrane helix</keyword>
<dbReference type="PANTHER" id="PTHR24421:SF63">
    <property type="entry name" value="SENSOR HISTIDINE KINASE DESK"/>
    <property type="match status" value="1"/>
</dbReference>
<feature type="transmembrane region" description="Helical" evidence="5">
    <location>
        <begin position="21"/>
        <end position="40"/>
    </location>
</feature>
<protein>
    <submittedName>
        <fullName evidence="7">Histidine kinase</fullName>
    </submittedName>
</protein>
<keyword evidence="5" id="KW-0472">Membrane</keyword>
<keyword evidence="1" id="KW-0808">Transferase</keyword>
<keyword evidence="3" id="KW-0902">Two-component regulatory system</keyword>
<feature type="transmembrane region" description="Helical" evidence="5">
    <location>
        <begin position="150"/>
        <end position="167"/>
    </location>
</feature>
<dbReference type="InterPro" id="IPR050482">
    <property type="entry name" value="Sensor_HK_TwoCompSys"/>
</dbReference>
<feature type="compositionally biased region" description="Basic and acidic residues" evidence="4">
    <location>
        <begin position="465"/>
        <end position="476"/>
    </location>
</feature>
<feature type="transmembrane region" description="Helical" evidence="5">
    <location>
        <begin position="120"/>
        <end position="138"/>
    </location>
</feature>
<dbReference type="EMBL" id="JANCPR020000023">
    <property type="protein sequence ID" value="MDJ1134721.1"/>
    <property type="molecule type" value="Genomic_DNA"/>
</dbReference>
<evidence type="ECO:0000256" key="3">
    <source>
        <dbReference type="ARBA" id="ARBA00023012"/>
    </source>
</evidence>
<feature type="transmembrane region" description="Helical" evidence="5">
    <location>
        <begin position="52"/>
        <end position="73"/>
    </location>
</feature>
<organism evidence="7 8">
    <name type="scientific">Streptomyces iconiensis</name>
    <dbReference type="NCBI Taxonomy" id="1384038"/>
    <lineage>
        <taxon>Bacteria</taxon>
        <taxon>Bacillati</taxon>
        <taxon>Actinomycetota</taxon>
        <taxon>Actinomycetes</taxon>
        <taxon>Kitasatosporales</taxon>
        <taxon>Streptomycetaceae</taxon>
        <taxon>Streptomyces</taxon>
    </lineage>
</organism>
<feature type="transmembrane region" description="Helical" evidence="5">
    <location>
        <begin position="94"/>
        <end position="114"/>
    </location>
</feature>
<name>A0ABT7A062_9ACTN</name>
<comment type="caution">
    <text evidence="7">The sequence shown here is derived from an EMBL/GenBank/DDBJ whole genome shotgun (WGS) entry which is preliminary data.</text>
</comment>
<reference evidence="7 8" key="1">
    <citation type="submission" date="2023-05" db="EMBL/GenBank/DDBJ databases">
        <title>Streptantibioticus silvisoli sp. nov., acidotolerant actinomycetes 1 from pine litter.</title>
        <authorList>
            <person name="Swiecimska M."/>
            <person name="Golinska P."/>
            <person name="Sangal V."/>
            <person name="Wachnowicz B."/>
            <person name="Goodfellow M."/>
        </authorList>
    </citation>
    <scope>NUCLEOTIDE SEQUENCE [LARGE SCALE GENOMIC DNA]</scope>
    <source>
        <strain evidence="7 8">DSM 42109</strain>
    </source>
</reference>
<evidence type="ECO:0000313" key="7">
    <source>
        <dbReference type="EMBL" id="MDJ1134721.1"/>
    </source>
</evidence>
<keyword evidence="5" id="KW-0812">Transmembrane</keyword>
<dbReference type="Gene3D" id="3.30.565.10">
    <property type="entry name" value="Histidine kinase-like ATPase, C-terminal domain"/>
    <property type="match status" value="1"/>
</dbReference>
<feature type="region of interest" description="Disordered" evidence="4">
    <location>
        <begin position="408"/>
        <end position="476"/>
    </location>
</feature>
<dbReference type="CDD" id="cd16917">
    <property type="entry name" value="HATPase_UhpB-NarQ-NarX-like"/>
    <property type="match status" value="1"/>
</dbReference>
<feature type="domain" description="Signal transduction histidine kinase subgroup 3 dimerisation and phosphoacceptor" evidence="6">
    <location>
        <begin position="218"/>
        <end position="287"/>
    </location>
</feature>
<feature type="transmembrane region" description="Helical" evidence="5">
    <location>
        <begin position="173"/>
        <end position="198"/>
    </location>
</feature>
<evidence type="ECO:0000256" key="5">
    <source>
        <dbReference type="SAM" id="Phobius"/>
    </source>
</evidence>
<dbReference type="PANTHER" id="PTHR24421">
    <property type="entry name" value="NITRATE/NITRITE SENSOR PROTEIN NARX-RELATED"/>
    <property type="match status" value="1"/>
</dbReference>
<dbReference type="Gene3D" id="1.20.5.1930">
    <property type="match status" value="1"/>
</dbReference>
<feature type="compositionally biased region" description="Low complexity" evidence="4">
    <location>
        <begin position="444"/>
        <end position="460"/>
    </location>
</feature>
<sequence>MIRWGRAKQDAWSRRSKQDQVEASTRWMIFGSPWIFYLSGMPQLSSAVEGEQLPLALTGLIWVLGLAQCVLSVGGLRQGLDHYLGEGPAPRSRLRIMAVLAGVSIAALAALIALGEVQKVTAPAMVLFATFPGVTNVYGLMVRPRHGAKVLTYVMLGITVLFAAVGMEWPGLLGTFVVGVVVAFMGVFTPRSSGWYLAVMREVSRAKETQARLAVAEERLRFSRDLHDVVGRNLSVIALKSELAAQLAQRGASGVESAVAQMTEVQQIARESQTEVREVVRGYREASLHTELAGARGVLRAAGVDCRIEEDHEEMPDRVQSALGWVVREGATNVLRHAEATRCRIRVGAGDGGATAVLEMENDGVRVPRAECGSGLTGLRERLAAVDGTLSAEREESTQVFRLRAEIPLAGGPSGGDVGDTDTDAHAGANAGAGADTGTGAGADTGSTGTDAVVVGADAGAGEGPRVDAERADAERVDADAACTAVGARTGAGARR</sequence>
<keyword evidence="2 7" id="KW-0418">Kinase</keyword>
<dbReference type="Pfam" id="PF07730">
    <property type="entry name" value="HisKA_3"/>
    <property type="match status" value="1"/>
</dbReference>
<gene>
    <name evidence="7" type="ORF">NMN56_022715</name>
</gene>
<dbReference type="InterPro" id="IPR011712">
    <property type="entry name" value="Sig_transdc_His_kin_sub3_dim/P"/>
</dbReference>
<accession>A0ABT7A062</accession>
<keyword evidence="8" id="KW-1185">Reference proteome</keyword>
<evidence type="ECO:0000256" key="1">
    <source>
        <dbReference type="ARBA" id="ARBA00022679"/>
    </source>
</evidence>
<dbReference type="Proteomes" id="UP001214441">
    <property type="component" value="Unassembled WGS sequence"/>
</dbReference>
<evidence type="ECO:0000256" key="4">
    <source>
        <dbReference type="SAM" id="MobiDB-lite"/>
    </source>
</evidence>
<evidence type="ECO:0000313" key="8">
    <source>
        <dbReference type="Proteomes" id="UP001214441"/>
    </source>
</evidence>
<evidence type="ECO:0000259" key="6">
    <source>
        <dbReference type="Pfam" id="PF07730"/>
    </source>
</evidence>
<dbReference type="RefSeq" id="WP_274045649.1">
    <property type="nucleotide sequence ID" value="NZ_JANCPR020000023.1"/>
</dbReference>
<evidence type="ECO:0000256" key="2">
    <source>
        <dbReference type="ARBA" id="ARBA00022777"/>
    </source>
</evidence>
<dbReference type="GO" id="GO:0016301">
    <property type="term" value="F:kinase activity"/>
    <property type="evidence" value="ECO:0007669"/>
    <property type="project" value="UniProtKB-KW"/>
</dbReference>
<proteinExistence type="predicted"/>